<gene>
    <name evidence="1" type="ORF">CTI12_AA134520</name>
</gene>
<sequence length="121" mass="13355">MDDDEKPIDPVTGTYSHDSTSWNDYGLFGISDSRDNSILSEFGWNIEPELNRIDSAPKETDASTSEIVVDQANKGCWLRYNRGMCPCLSPVAYFLGGEGNRTEFFEQSREGSSSGKPSDTG</sequence>
<dbReference type="AlphaFoldDB" id="A0A2U1PMG7"/>
<protein>
    <submittedName>
        <fullName evidence="1">DNA-binding WRKY</fullName>
    </submittedName>
</protein>
<reference evidence="1 2" key="1">
    <citation type="journal article" date="2018" name="Mol. Plant">
        <title>The genome of Artemisia annua provides insight into the evolution of Asteraceae family and artemisinin biosynthesis.</title>
        <authorList>
            <person name="Shen Q."/>
            <person name="Zhang L."/>
            <person name="Liao Z."/>
            <person name="Wang S."/>
            <person name="Yan T."/>
            <person name="Shi P."/>
            <person name="Liu M."/>
            <person name="Fu X."/>
            <person name="Pan Q."/>
            <person name="Wang Y."/>
            <person name="Lv Z."/>
            <person name="Lu X."/>
            <person name="Zhang F."/>
            <person name="Jiang W."/>
            <person name="Ma Y."/>
            <person name="Chen M."/>
            <person name="Hao X."/>
            <person name="Li L."/>
            <person name="Tang Y."/>
            <person name="Lv G."/>
            <person name="Zhou Y."/>
            <person name="Sun X."/>
            <person name="Brodelius P.E."/>
            <person name="Rose J.K.C."/>
            <person name="Tang K."/>
        </authorList>
    </citation>
    <scope>NUCLEOTIDE SEQUENCE [LARGE SCALE GENOMIC DNA]</scope>
    <source>
        <strain evidence="2">cv. Huhao1</strain>
        <tissue evidence="1">Leaf</tissue>
    </source>
</reference>
<keyword evidence="1" id="KW-0238">DNA-binding</keyword>
<evidence type="ECO:0000313" key="1">
    <source>
        <dbReference type="EMBL" id="PWA86954.1"/>
    </source>
</evidence>
<proteinExistence type="predicted"/>
<keyword evidence="2" id="KW-1185">Reference proteome</keyword>
<dbReference type="GO" id="GO:0003677">
    <property type="term" value="F:DNA binding"/>
    <property type="evidence" value="ECO:0007669"/>
    <property type="project" value="UniProtKB-KW"/>
</dbReference>
<accession>A0A2U1PMG7</accession>
<organism evidence="1 2">
    <name type="scientific">Artemisia annua</name>
    <name type="common">Sweet wormwood</name>
    <dbReference type="NCBI Taxonomy" id="35608"/>
    <lineage>
        <taxon>Eukaryota</taxon>
        <taxon>Viridiplantae</taxon>
        <taxon>Streptophyta</taxon>
        <taxon>Embryophyta</taxon>
        <taxon>Tracheophyta</taxon>
        <taxon>Spermatophyta</taxon>
        <taxon>Magnoliopsida</taxon>
        <taxon>eudicotyledons</taxon>
        <taxon>Gunneridae</taxon>
        <taxon>Pentapetalae</taxon>
        <taxon>asterids</taxon>
        <taxon>campanulids</taxon>
        <taxon>Asterales</taxon>
        <taxon>Asteraceae</taxon>
        <taxon>Asteroideae</taxon>
        <taxon>Anthemideae</taxon>
        <taxon>Artemisiinae</taxon>
        <taxon>Artemisia</taxon>
    </lineage>
</organism>
<dbReference type="Proteomes" id="UP000245207">
    <property type="component" value="Unassembled WGS sequence"/>
</dbReference>
<dbReference type="EMBL" id="PKPP01000963">
    <property type="protein sequence ID" value="PWA86954.1"/>
    <property type="molecule type" value="Genomic_DNA"/>
</dbReference>
<name>A0A2U1PMG7_ARTAN</name>
<dbReference type="OrthoDB" id="771376at2759"/>
<evidence type="ECO:0000313" key="2">
    <source>
        <dbReference type="Proteomes" id="UP000245207"/>
    </source>
</evidence>
<comment type="caution">
    <text evidence="1">The sequence shown here is derived from an EMBL/GenBank/DDBJ whole genome shotgun (WGS) entry which is preliminary data.</text>
</comment>